<dbReference type="STRING" id="249189.RV04_GL000980"/>
<protein>
    <submittedName>
        <fullName evidence="2">Uncharacterized protein</fullName>
    </submittedName>
</protein>
<name>A0A1L8TQY9_9ENTE</name>
<evidence type="ECO:0000313" key="3">
    <source>
        <dbReference type="Proteomes" id="UP000182077"/>
    </source>
</evidence>
<keyword evidence="1" id="KW-0812">Transmembrane</keyword>
<feature type="transmembrane region" description="Helical" evidence="1">
    <location>
        <begin position="7"/>
        <end position="26"/>
    </location>
</feature>
<feature type="transmembrane region" description="Helical" evidence="1">
    <location>
        <begin position="75"/>
        <end position="92"/>
    </location>
</feature>
<keyword evidence="3" id="KW-1185">Reference proteome</keyword>
<organism evidence="2 3">
    <name type="scientific">Enterococcus hermanniensis</name>
    <dbReference type="NCBI Taxonomy" id="249189"/>
    <lineage>
        <taxon>Bacteria</taxon>
        <taxon>Bacillati</taxon>
        <taxon>Bacillota</taxon>
        <taxon>Bacilli</taxon>
        <taxon>Lactobacillales</taxon>
        <taxon>Enterococcaceae</taxon>
        <taxon>Enterococcus</taxon>
    </lineage>
</organism>
<keyword evidence="1" id="KW-1133">Transmembrane helix</keyword>
<dbReference type="AlphaFoldDB" id="A0A1L8TQY9"/>
<feature type="transmembrane region" description="Helical" evidence="1">
    <location>
        <begin position="46"/>
        <end position="68"/>
    </location>
</feature>
<dbReference type="OrthoDB" id="2185595at2"/>
<accession>A0A1L8TQY9</accession>
<comment type="caution">
    <text evidence="2">The sequence shown here is derived from an EMBL/GenBank/DDBJ whole genome shotgun (WGS) entry which is preliminary data.</text>
</comment>
<sequence>MKILRIILHLLQIGLLYGIYLVRELYANHLGFMRNVSFYSQKFENSMIGSKVNLLPLVFLVLALLLIIKKVNLERILLLFFSLFFLGWLFLFKLQTMPIYYLVCGILCLIALIQIIIATKRS</sequence>
<feature type="transmembrane region" description="Helical" evidence="1">
    <location>
        <begin position="98"/>
        <end position="118"/>
    </location>
</feature>
<evidence type="ECO:0000256" key="1">
    <source>
        <dbReference type="SAM" id="Phobius"/>
    </source>
</evidence>
<proteinExistence type="predicted"/>
<dbReference type="Proteomes" id="UP000182077">
    <property type="component" value="Unassembled WGS sequence"/>
</dbReference>
<evidence type="ECO:0000313" key="2">
    <source>
        <dbReference type="EMBL" id="OJG46552.1"/>
    </source>
</evidence>
<keyword evidence="1" id="KW-0472">Membrane</keyword>
<dbReference type="EMBL" id="JXKQ01000002">
    <property type="protein sequence ID" value="OJG46552.1"/>
    <property type="molecule type" value="Genomic_DNA"/>
</dbReference>
<gene>
    <name evidence="2" type="ORF">RV04_GL000980</name>
</gene>
<reference evidence="2 3" key="1">
    <citation type="submission" date="2014-12" db="EMBL/GenBank/DDBJ databases">
        <title>Draft genome sequences of 29 type strains of Enterococci.</title>
        <authorList>
            <person name="Zhong Z."/>
            <person name="Sun Z."/>
            <person name="Liu W."/>
            <person name="Zhang W."/>
            <person name="Zhang H."/>
        </authorList>
    </citation>
    <scope>NUCLEOTIDE SEQUENCE [LARGE SCALE GENOMIC DNA]</scope>
    <source>
        <strain evidence="2 3">DSM 17122</strain>
    </source>
</reference>